<gene>
    <name evidence="2" type="ORF">FBEOM_8845</name>
</gene>
<evidence type="ECO:0000256" key="1">
    <source>
        <dbReference type="SAM" id="MobiDB-lite"/>
    </source>
</evidence>
<feature type="compositionally biased region" description="Basic and acidic residues" evidence="1">
    <location>
        <begin position="248"/>
        <end position="272"/>
    </location>
</feature>
<keyword evidence="3" id="KW-1185">Reference proteome</keyword>
<proteinExistence type="predicted"/>
<dbReference type="AlphaFoldDB" id="A0A9P5DU30"/>
<reference evidence="2" key="2">
    <citation type="submission" date="2020-02" db="EMBL/GenBank/DDBJ databases">
        <title>Identification and distribution of gene clusters putatively required for synthesis of sphingolipid metabolism inhibitors in phylogenetically diverse species of the filamentous fungus Fusarium.</title>
        <authorList>
            <person name="Kim H.-S."/>
            <person name="Busman M."/>
            <person name="Brown D.W."/>
            <person name="Divon H."/>
            <person name="Uhlig S."/>
            <person name="Proctor R.H."/>
        </authorList>
    </citation>
    <scope>NUCLEOTIDE SEQUENCE</scope>
    <source>
        <strain evidence="2">NRRL 25174</strain>
    </source>
</reference>
<dbReference type="Proteomes" id="UP000730481">
    <property type="component" value="Unassembled WGS sequence"/>
</dbReference>
<dbReference type="EMBL" id="PVQB02000430">
    <property type="protein sequence ID" value="KAF4337256.1"/>
    <property type="molecule type" value="Genomic_DNA"/>
</dbReference>
<accession>A0A9P5DU30</accession>
<sequence>MGNVLIDAYAVNSCNTPEFRSRRTREKVLLFIKDYKLQRERASETLSDQPLEEDIIAIASFHSSVIRGLLEHYSTWARANLEGLSEPQALSRIEERRIIRGLYRFQLFCSLFGAVRGRASFFEDGILKSEERLNLFLDEYEAWEIEEILCINVFVQAKYPSVFETVQWHLHPDNPFFDDRRMGPETPPGAFRLVDGTFSDWYRNGMACRGLNVLFTVLTTKDQTKLAEVISSEIVTAIDDMIFETTRPDNQERRRIDQHSDRDKAQDNREKMSFSGDNESSPPLAWVTFWKERYSNLFGDFLPRSLRQWGYIMWDRSRLLNTDAIALIDREWKSYYDRLNDEGEPEDPRDDIMTYT</sequence>
<organism evidence="2 3">
    <name type="scientific">Fusarium beomiforme</name>
    <dbReference type="NCBI Taxonomy" id="44412"/>
    <lineage>
        <taxon>Eukaryota</taxon>
        <taxon>Fungi</taxon>
        <taxon>Dikarya</taxon>
        <taxon>Ascomycota</taxon>
        <taxon>Pezizomycotina</taxon>
        <taxon>Sordariomycetes</taxon>
        <taxon>Hypocreomycetidae</taxon>
        <taxon>Hypocreales</taxon>
        <taxon>Nectriaceae</taxon>
        <taxon>Fusarium</taxon>
        <taxon>Fusarium burgessii species complex</taxon>
    </lineage>
</organism>
<feature type="region of interest" description="Disordered" evidence="1">
    <location>
        <begin position="248"/>
        <end position="280"/>
    </location>
</feature>
<reference evidence="2" key="1">
    <citation type="journal article" date="2017" name="Mycologia">
        <title>Fusarium algeriense, sp. nov., a novel toxigenic crown rot pathogen of durum wheat from Algeria is nested in the Fusarium burgessii species complex.</title>
        <authorList>
            <person name="Laraba I."/>
            <person name="Keddad A."/>
            <person name="Boureghda H."/>
            <person name="Abdallah N."/>
            <person name="Vaughan M.M."/>
            <person name="Proctor R.H."/>
            <person name="Busman M."/>
            <person name="O'Donnell K."/>
        </authorList>
    </citation>
    <scope>NUCLEOTIDE SEQUENCE</scope>
    <source>
        <strain evidence="2">NRRL 25174</strain>
    </source>
</reference>
<dbReference type="OrthoDB" id="5304511at2759"/>
<evidence type="ECO:0000313" key="2">
    <source>
        <dbReference type="EMBL" id="KAF4337256.1"/>
    </source>
</evidence>
<name>A0A9P5DU30_9HYPO</name>
<comment type="caution">
    <text evidence="2">The sequence shown here is derived from an EMBL/GenBank/DDBJ whole genome shotgun (WGS) entry which is preliminary data.</text>
</comment>
<protein>
    <submittedName>
        <fullName evidence="2">Uncharacterized protein</fullName>
    </submittedName>
</protein>
<evidence type="ECO:0000313" key="3">
    <source>
        <dbReference type="Proteomes" id="UP000730481"/>
    </source>
</evidence>